<evidence type="ECO:0000256" key="1">
    <source>
        <dbReference type="ARBA" id="ARBA00001974"/>
    </source>
</evidence>
<accession>A0A0D8HFT8</accession>
<dbReference type="EMBL" id="JXYS01000078">
    <property type="protein sequence ID" value="KJF16662.1"/>
    <property type="molecule type" value="Genomic_DNA"/>
</dbReference>
<dbReference type="EC" id="1.5.5.1" evidence="6"/>
<dbReference type="Pfam" id="PF12831">
    <property type="entry name" value="FAD_oxidored"/>
    <property type="match status" value="1"/>
</dbReference>
<name>A0A0D8HFT8_9ACTN</name>
<evidence type="ECO:0000256" key="5">
    <source>
        <dbReference type="ARBA" id="ARBA00023002"/>
    </source>
</evidence>
<dbReference type="STRING" id="1280514.AXFE_25250"/>
<reference evidence="6 7" key="1">
    <citation type="submission" date="2015-01" db="EMBL/GenBank/DDBJ databases">
        <title>Draft genome of the acidophilic iron oxidizer Acidithrix ferrooxidans strain Py-F3.</title>
        <authorList>
            <person name="Poehlein A."/>
            <person name="Eisen S."/>
            <person name="Schloemann M."/>
            <person name="Johnson B.D."/>
            <person name="Daniel R."/>
            <person name="Muehling M."/>
        </authorList>
    </citation>
    <scope>NUCLEOTIDE SEQUENCE [LARGE SCALE GENOMIC DNA]</scope>
    <source>
        <strain evidence="6 7">Py-F3</strain>
    </source>
</reference>
<keyword evidence="6" id="KW-0830">Ubiquinone</keyword>
<evidence type="ECO:0000256" key="2">
    <source>
        <dbReference type="ARBA" id="ARBA00006796"/>
    </source>
</evidence>
<dbReference type="AlphaFoldDB" id="A0A0D8HFT8"/>
<evidence type="ECO:0000256" key="4">
    <source>
        <dbReference type="ARBA" id="ARBA00022827"/>
    </source>
</evidence>
<evidence type="ECO:0000313" key="6">
    <source>
        <dbReference type="EMBL" id="KJF16662.1"/>
    </source>
</evidence>
<dbReference type="RefSeq" id="WP_052606227.1">
    <property type="nucleotide sequence ID" value="NZ_JXYS01000078.1"/>
</dbReference>
<protein>
    <submittedName>
        <fullName evidence="6">Electron transfer flavoprotein-ubiquinone oxidoreductase</fullName>
        <ecNumber evidence="6">1.5.5.1</ecNumber>
    </submittedName>
</protein>
<dbReference type="PANTHER" id="PTHR43624:SF2">
    <property type="entry name" value="ELECTRON TRANSFER FLAVOPROTEIN-QUINONE OXIDOREDUCTASE YDIS-RELATED"/>
    <property type="match status" value="1"/>
</dbReference>
<proteinExistence type="inferred from homology"/>
<comment type="caution">
    <text evidence="6">The sequence shown here is derived from an EMBL/GenBank/DDBJ whole genome shotgun (WGS) entry which is preliminary data.</text>
</comment>
<organism evidence="6 7">
    <name type="scientific">Acidithrix ferrooxidans</name>
    <dbReference type="NCBI Taxonomy" id="1280514"/>
    <lineage>
        <taxon>Bacteria</taxon>
        <taxon>Bacillati</taxon>
        <taxon>Actinomycetota</taxon>
        <taxon>Acidimicrobiia</taxon>
        <taxon>Acidimicrobiales</taxon>
        <taxon>Acidimicrobiaceae</taxon>
        <taxon>Acidithrix</taxon>
    </lineage>
</organism>
<dbReference type="InterPro" id="IPR036188">
    <property type="entry name" value="FAD/NAD-bd_sf"/>
</dbReference>
<keyword evidence="4" id="KW-0274">FAD</keyword>
<gene>
    <name evidence="6" type="ORF">AXFE_25250</name>
</gene>
<dbReference type="InterPro" id="IPR039651">
    <property type="entry name" value="FixC-like"/>
</dbReference>
<dbReference type="SUPFAM" id="SSF51905">
    <property type="entry name" value="FAD/NAD(P)-binding domain"/>
    <property type="match status" value="1"/>
</dbReference>
<dbReference type="PRINTS" id="PR00420">
    <property type="entry name" value="RNGMNOXGNASE"/>
</dbReference>
<keyword evidence="7" id="KW-1185">Reference proteome</keyword>
<dbReference type="PANTHER" id="PTHR43624">
    <property type="entry name" value="ELECTRON TRANSFER FLAVOPROTEIN-QUINONE OXIDOREDUCTASE YDIS-RELATED"/>
    <property type="match status" value="1"/>
</dbReference>
<dbReference type="SUPFAM" id="SSF54373">
    <property type="entry name" value="FAD-linked reductases, C-terminal domain"/>
    <property type="match status" value="1"/>
</dbReference>
<evidence type="ECO:0000313" key="7">
    <source>
        <dbReference type="Proteomes" id="UP000032360"/>
    </source>
</evidence>
<keyword evidence="3" id="KW-0285">Flavoprotein</keyword>
<dbReference type="OrthoDB" id="833207at2"/>
<evidence type="ECO:0000256" key="3">
    <source>
        <dbReference type="ARBA" id="ARBA00022630"/>
    </source>
</evidence>
<dbReference type="Proteomes" id="UP000032360">
    <property type="component" value="Unassembled WGS sequence"/>
</dbReference>
<comment type="similarity">
    <text evidence="2">Belongs to the ETF-QO/FixC family.</text>
</comment>
<dbReference type="GO" id="GO:0004174">
    <property type="term" value="F:electron-transferring-flavoprotein dehydrogenase activity"/>
    <property type="evidence" value="ECO:0007669"/>
    <property type="project" value="UniProtKB-EC"/>
</dbReference>
<comment type="cofactor">
    <cofactor evidence="1">
        <name>FAD</name>
        <dbReference type="ChEBI" id="CHEBI:57692"/>
    </cofactor>
</comment>
<sequence>MTKDHNPNVEWDVIVVGAGPAGSSAAISAARLGLSVCLIERGRAPGSKNLFGGVVYPAILSELIPNFLEDAPIERAISRRVTMAIDGNRSTSLVVDNPNWVDEIPNGFTVKRSLFDSWLADQAVKEGATLLNATTVTSLDRSLAKNAKTLVYTDRGDIPLSAKVVIAADGANSFIAKEAGLFSELSSHHYTLGVKRVIELDETTINERFNQPDSLQGTDIEILGCTMGISGGGFLYTNRSSISIGVVLSLDSFSKSKVRSEEILSGLCNHPSIKDLIKGGTDLEYGAHLIPEAGKKGWPELYSDGLLIAGDSGFMCLAAGIWLEGVNYAIASGDLAGRASAQAIRKGDVTKEGLSIYKRQIDESFVGKNHSRFQSAPELVMSPIVQNKMPKLACDIFDELFKVRDPLPKVGIPKAIFSAIKANKISKKELIQLGIRGFRSFK</sequence>
<dbReference type="Gene3D" id="3.50.50.60">
    <property type="entry name" value="FAD/NAD(P)-binding domain"/>
    <property type="match status" value="1"/>
</dbReference>
<keyword evidence="5 6" id="KW-0560">Oxidoreductase</keyword>